<gene>
    <name evidence="1" type="primary">OSJNBa0029H02.12</name>
</gene>
<organism evidence="1">
    <name type="scientific">Oryza sativa subsp. japonica</name>
    <name type="common">Rice</name>
    <dbReference type="NCBI Taxonomy" id="39947"/>
    <lineage>
        <taxon>Eukaryota</taxon>
        <taxon>Viridiplantae</taxon>
        <taxon>Streptophyta</taxon>
        <taxon>Embryophyta</taxon>
        <taxon>Tracheophyta</taxon>
        <taxon>Spermatophyta</taxon>
        <taxon>Magnoliopsida</taxon>
        <taxon>Liliopsida</taxon>
        <taxon>Poales</taxon>
        <taxon>Poaceae</taxon>
        <taxon>BOP clade</taxon>
        <taxon>Oryzoideae</taxon>
        <taxon>Oryzeae</taxon>
        <taxon>Oryzinae</taxon>
        <taxon>Oryza</taxon>
        <taxon>Oryza sativa</taxon>
    </lineage>
</organism>
<sequence length="112" mass="12436">MTLQPQIQQILCLYNCSRHDHLVHAKNKECSCSCQEQRNIPGDERAAAAEVAEVEVVGEAARRRRYGRVCLAPMEVVQLDVAAHRQIWWAPRPPQTADIADHEASAGALALP</sequence>
<proteinExistence type="predicted"/>
<accession>Q7XT77</accession>
<reference evidence="1" key="1">
    <citation type="journal article" date="2002" name="Nature">
        <title>Sequence and analysis of rice chromosome 4.</title>
        <authorList>
            <person name="Feng Q."/>
            <person name="Zhang Y."/>
            <person name="Hao P."/>
            <person name="Wang S."/>
            <person name="Fu G."/>
            <person name="Huang Y."/>
            <person name="Li Y."/>
            <person name="Zhu J."/>
            <person name="Liu Y."/>
            <person name="Hu X."/>
            <person name="Jia P."/>
            <person name="Zhang Y."/>
            <person name="Zhao Q."/>
            <person name="Ying K."/>
            <person name="Yu S."/>
            <person name="Tang Y."/>
            <person name="Weng Q."/>
            <person name="Zhang L."/>
            <person name="Lu Y."/>
            <person name="Mu J."/>
            <person name="Lu Y."/>
            <person name="Zhang L.S."/>
            <person name="Yu Z."/>
            <person name="Fan D."/>
            <person name="Liu X."/>
            <person name="Lu T."/>
            <person name="Li C."/>
            <person name="Wu Y."/>
            <person name="Sun T."/>
            <person name="Lei H."/>
            <person name="Li T."/>
            <person name="Hu H."/>
            <person name="Guan J."/>
            <person name="Wu M."/>
            <person name="Zhang R."/>
            <person name="Zhou B."/>
            <person name="Chen Z."/>
            <person name="Chen L."/>
            <person name="Jin Z."/>
            <person name="Wang R."/>
            <person name="Yin H."/>
            <person name="Cai Z."/>
            <person name="Ren S."/>
            <person name="Lv G."/>
            <person name="Gu W."/>
            <person name="Zhu G."/>
            <person name="Tu Y."/>
            <person name="Jia J."/>
            <person name="Zhang Y."/>
            <person name="Chen J."/>
            <person name="Kang H."/>
            <person name="Chen X."/>
            <person name="Shao C."/>
            <person name="Sun Y."/>
            <person name="Hu Q."/>
            <person name="Zhang X."/>
            <person name="Zhang W."/>
            <person name="Wang L."/>
            <person name="Ding C."/>
            <person name="Sheng H."/>
            <person name="Gu J."/>
            <person name="Chen S."/>
            <person name="Ni L."/>
            <person name="Zhu F."/>
            <person name="Chen W."/>
            <person name="Lan L."/>
            <person name="Lai Y."/>
            <person name="Cheng Z."/>
            <person name="Gu M."/>
            <person name="Jiang J."/>
            <person name="Li J."/>
            <person name="Hong G."/>
            <person name="Xue Y."/>
            <person name="Han B."/>
        </authorList>
    </citation>
    <scope>NUCLEOTIDE SEQUENCE [LARGE SCALE GENOMIC DNA]</scope>
</reference>
<name>Q7XT77_ORYSJ</name>
<dbReference type="EMBL" id="AL606594">
    <property type="protein sequence ID" value="CAE01631.3"/>
    <property type="molecule type" value="Genomic_DNA"/>
</dbReference>
<protein>
    <submittedName>
        <fullName evidence="1">OSJNBa0029H02.12 protein</fullName>
    </submittedName>
</protein>
<evidence type="ECO:0000313" key="1">
    <source>
        <dbReference type="EMBL" id="CAE01631.3"/>
    </source>
</evidence>
<dbReference type="AlphaFoldDB" id="Q7XT77"/>